<reference evidence="1 2" key="1">
    <citation type="submission" date="2019-12" db="EMBL/GenBank/DDBJ databases">
        <title>Hymenobacter sp. HMF4947 Genome sequencing and assembly.</title>
        <authorList>
            <person name="Kang H."/>
            <person name="Cha I."/>
            <person name="Kim H."/>
            <person name="Joh K."/>
        </authorList>
    </citation>
    <scope>NUCLEOTIDE SEQUENCE [LARGE SCALE GENOMIC DNA]</scope>
    <source>
        <strain evidence="1 2">HMF4947</strain>
    </source>
</reference>
<evidence type="ECO:0000313" key="1">
    <source>
        <dbReference type="EMBL" id="MVN74759.1"/>
    </source>
</evidence>
<gene>
    <name evidence="1" type="ORF">GO988_00300</name>
</gene>
<keyword evidence="2" id="KW-1185">Reference proteome</keyword>
<comment type="caution">
    <text evidence="1">The sequence shown here is derived from an EMBL/GenBank/DDBJ whole genome shotgun (WGS) entry which is preliminary data.</text>
</comment>
<dbReference type="RefSeq" id="WP_157561545.1">
    <property type="nucleotide sequence ID" value="NZ_WQKZ01000001.1"/>
</dbReference>
<evidence type="ECO:0000313" key="2">
    <source>
        <dbReference type="Proteomes" id="UP000441336"/>
    </source>
</evidence>
<sequence>MYRYGNVGIGTSSPTQLQEVAGQVFSSTGGFRFPDNSVQTTATTDAQQLSISGSTISLTNGGSVTVPSSADNLGNHTATRNLNLGPNLLVGNGAAAAWPSRARGGWAWAPRPRCRT</sequence>
<proteinExistence type="predicted"/>
<dbReference type="AlphaFoldDB" id="A0A7K1T8M5"/>
<name>A0A7K1T8M5_9BACT</name>
<accession>A0A7K1T8M5</accession>
<protein>
    <submittedName>
        <fullName evidence="1">Uncharacterized protein</fullName>
    </submittedName>
</protein>
<organism evidence="1 2">
    <name type="scientific">Hymenobacter ginkgonis</name>
    <dbReference type="NCBI Taxonomy" id="2682976"/>
    <lineage>
        <taxon>Bacteria</taxon>
        <taxon>Pseudomonadati</taxon>
        <taxon>Bacteroidota</taxon>
        <taxon>Cytophagia</taxon>
        <taxon>Cytophagales</taxon>
        <taxon>Hymenobacteraceae</taxon>
        <taxon>Hymenobacter</taxon>
    </lineage>
</organism>
<dbReference type="EMBL" id="WQKZ01000001">
    <property type="protein sequence ID" value="MVN74759.1"/>
    <property type="molecule type" value="Genomic_DNA"/>
</dbReference>
<dbReference type="Proteomes" id="UP000441336">
    <property type="component" value="Unassembled WGS sequence"/>
</dbReference>